<dbReference type="AlphaFoldDB" id="A0A523VVF2"/>
<feature type="transmembrane region" description="Helical" evidence="1">
    <location>
        <begin position="20"/>
        <end position="41"/>
    </location>
</feature>
<name>A0A523VVF2_UNCAE</name>
<organism evidence="2 3">
    <name type="scientific">Aerophobetes bacterium</name>
    <dbReference type="NCBI Taxonomy" id="2030807"/>
    <lineage>
        <taxon>Bacteria</taxon>
        <taxon>Candidatus Aerophobota</taxon>
    </lineage>
</organism>
<proteinExistence type="predicted"/>
<gene>
    <name evidence="2" type="ORF">E3J48_08585</name>
</gene>
<feature type="transmembrane region" description="Helical" evidence="1">
    <location>
        <begin position="149"/>
        <end position="170"/>
    </location>
</feature>
<reference evidence="2 3" key="1">
    <citation type="submission" date="2019-03" db="EMBL/GenBank/DDBJ databases">
        <title>Metabolic potential of uncultured bacteria and archaea associated with petroleum seepage in deep-sea sediments.</title>
        <authorList>
            <person name="Dong X."/>
            <person name="Hubert C."/>
        </authorList>
    </citation>
    <scope>NUCLEOTIDE SEQUENCE [LARGE SCALE GENOMIC DNA]</scope>
    <source>
        <strain evidence="2">E29_bin52</strain>
    </source>
</reference>
<evidence type="ECO:0000313" key="3">
    <source>
        <dbReference type="Proteomes" id="UP000319130"/>
    </source>
</evidence>
<feature type="transmembrane region" description="Helical" evidence="1">
    <location>
        <begin position="113"/>
        <end position="137"/>
    </location>
</feature>
<dbReference type="EMBL" id="SOIZ01000399">
    <property type="protein sequence ID" value="TET58735.1"/>
    <property type="molecule type" value="Genomic_DNA"/>
</dbReference>
<feature type="non-terminal residue" evidence="2">
    <location>
        <position position="353"/>
    </location>
</feature>
<dbReference type="Gene3D" id="3.40.50.150">
    <property type="entry name" value="Vaccinia Virus protein VP39"/>
    <property type="match status" value="1"/>
</dbReference>
<accession>A0A523VVF2</accession>
<keyword evidence="1" id="KW-0812">Transmembrane</keyword>
<evidence type="ECO:0000313" key="2">
    <source>
        <dbReference type="EMBL" id="TET58735.1"/>
    </source>
</evidence>
<dbReference type="InterPro" id="IPR029063">
    <property type="entry name" value="SAM-dependent_MTases_sf"/>
</dbReference>
<evidence type="ECO:0008006" key="4">
    <source>
        <dbReference type="Google" id="ProtNLM"/>
    </source>
</evidence>
<keyword evidence="1" id="KW-0472">Membrane</keyword>
<feature type="transmembrane region" description="Helical" evidence="1">
    <location>
        <begin position="199"/>
        <end position="218"/>
    </location>
</feature>
<sequence length="353" mass="38779">MKKKLRGKEKQELMLTPGRFNLLLVAVFIVSLSVLMFEITLTRVFSVTLTYHFVFLVVSLTVLGLGLGAGFVYKIKSRIAGEEKIFKVLFFLSLFFSLSLISFLILFLKASTIGTLILFSFTALVPLFFAGMFLSLVFTGFPRQSPKIYFADLLGAAAGALMIIIVLQLWGGINSVLLLALIASLSTLLLAFALKQKRLLGLAMVGSLLFFSLFYLNLGSKYIDINFSLLPSLGKTLFTSLNDSDKETRIVYTDWNAFARTDVTEGKDPYVKWIYIDGGAGAAMLEFDGDLNKVSYLAQETNFFPFLQGRKDKVLIIGPGGGKDVLLALLGGAKEITAVEINPGSIKAVKEFS</sequence>
<comment type="caution">
    <text evidence="2">The sequence shown here is derived from an EMBL/GenBank/DDBJ whole genome shotgun (WGS) entry which is preliminary data.</text>
</comment>
<feature type="transmembrane region" description="Helical" evidence="1">
    <location>
        <begin position="85"/>
        <end position="107"/>
    </location>
</feature>
<dbReference type="SUPFAM" id="SSF53335">
    <property type="entry name" value="S-adenosyl-L-methionine-dependent methyltransferases"/>
    <property type="match status" value="1"/>
</dbReference>
<evidence type="ECO:0000256" key="1">
    <source>
        <dbReference type="SAM" id="Phobius"/>
    </source>
</evidence>
<feature type="transmembrane region" description="Helical" evidence="1">
    <location>
        <begin position="176"/>
        <end position="194"/>
    </location>
</feature>
<dbReference type="Proteomes" id="UP000319130">
    <property type="component" value="Unassembled WGS sequence"/>
</dbReference>
<protein>
    <recommendedName>
        <fullName evidence="4">PABS domain-containing protein</fullName>
    </recommendedName>
</protein>
<keyword evidence="1" id="KW-1133">Transmembrane helix</keyword>
<feature type="transmembrane region" description="Helical" evidence="1">
    <location>
        <begin position="53"/>
        <end position="73"/>
    </location>
</feature>